<keyword evidence="1" id="KW-0539">Nucleus</keyword>
<dbReference type="GO" id="GO:0005667">
    <property type="term" value="C:transcription regulator complex"/>
    <property type="evidence" value="ECO:0007669"/>
    <property type="project" value="TreeGrafter"/>
</dbReference>
<evidence type="ECO:0000313" key="6">
    <source>
        <dbReference type="Proteomes" id="UP000593565"/>
    </source>
</evidence>
<dbReference type="GO" id="GO:0006357">
    <property type="term" value="P:regulation of transcription by RNA polymerase II"/>
    <property type="evidence" value="ECO:0007669"/>
    <property type="project" value="TreeGrafter"/>
</dbReference>
<sequence>MRLTSSSIVLWRPRLLIMKSAETSPSCETPAITPSQLSKVVQTNTSVTSAGGSSSSVGHFSPEDQLKEEFQKKVIKEEPENEVFHSGKTSSCVGRVTSVDQQNEGFHETLVKEESQDGDYFCGETSSCVGQNEGFHEKLVKDEPEDGGYLCTATKHARTSSCVVHLTLIDQQMERFQEQPLKKEEPNENEYLCKVRGRSKFNVELLVSLVSKHRELYDKRHSDYKNVDKRELLWQGIADQIGFDVEEVKVKWKSLRDTYTRKKRENDCRSGQAAKKKKQWKYMKVMEFLTTSTEFRSVHRNISESTKVDDQNDASESEPASSSSGASITSPAVIKSSARKRKRSDMLGFLENYLLSKDARKREKEERREQRREQKRDLKKDDVYFFVHSLVPALKRLSPSKLSSVKLQIQQLLHDTEFGQSSFSQFPHKSPVSTHQVTPQTSTSYECYNFRIRTSDETTLKTSH</sequence>
<dbReference type="InterPro" id="IPR004210">
    <property type="entry name" value="BESS_motif"/>
</dbReference>
<feature type="region of interest" description="Disordered" evidence="2">
    <location>
        <begin position="43"/>
        <end position="63"/>
    </location>
</feature>
<dbReference type="SMART" id="SM00595">
    <property type="entry name" value="MADF"/>
    <property type="match status" value="1"/>
</dbReference>
<comment type="subcellular location">
    <subcellularLocation>
        <location evidence="1">Nucleus</location>
    </subcellularLocation>
</comment>
<evidence type="ECO:0000259" key="3">
    <source>
        <dbReference type="PROSITE" id="PS51029"/>
    </source>
</evidence>
<evidence type="ECO:0000259" key="4">
    <source>
        <dbReference type="PROSITE" id="PS51031"/>
    </source>
</evidence>
<dbReference type="Proteomes" id="UP000593565">
    <property type="component" value="Unassembled WGS sequence"/>
</dbReference>
<dbReference type="Pfam" id="PF02944">
    <property type="entry name" value="BESS"/>
    <property type="match status" value="1"/>
</dbReference>
<dbReference type="GO" id="GO:0005634">
    <property type="term" value="C:nucleus"/>
    <property type="evidence" value="ECO:0007669"/>
    <property type="project" value="UniProtKB-SubCell"/>
</dbReference>
<dbReference type="PANTHER" id="PTHR12243">
    <property type="entry name" value="MADF DOMAIN TRANSCRIPTION FACTOR"/>
    <property type="match status" value="1"/>
</dbReference>
<feature type="compositionally biased region" description="Low complexity" evidence="2">
    <location>
        <begin position="45"/>
        <end position="58"/>
    </location>
</feature>
<evidence type="ECO:0008006" key="7">
    <source>
        <dbReference type="Google" id="ProtNLM"/>
    </source>
</evidence>
<evidence type="ECO:0000313" key="5">
    <source>
        <dbReference type="EMBL" id="KAF4080864.1"/>
    </source>
</evidence>
<dbReference type="PANTHER" id="PTHR12243:SF37">
    <property type="entry name" value="BESS DOMAIN-CONTAINING PROTEIN"/>
    <property type="match status" value="1"/>
</dbReference>
<dbReference type="InterPro" id="IPR039353">
    <property type="entry name" value="TF_Adf1"/>
</dbReference>
<dbReference type="GO" id="GO:0003677">
    <property type="term" value="F:DNA binding"/>
    <property type="evidence" value="ECO:0007669"/>
    <property type="project" value="InterPro"/>
</dbReference>
<dbReference type="Pfam" id="PF10545">
    <property type="entry name" value="MADF_DNA_bdg"/>
    <property type="match status" value="1"/>
</dbReference>
<feature type="domain" description="MADF" evidence="3">
    <location>
        <begin position="205"/>
        <end position="294"/>
    </location>
</feature>
<organism evidence="5 6">
    <name type="scientific">Ameiurus melas</name>
    <name type="common">Black bullhead</name>
    <name type="synonym">Silurus melas</name>
    <dbReference type="NCBI Taxonomy" id="219545"/>
    <lineage>
        <taxon>Eukaryota</taxon>
        <taxon>Metazoa</taxon>
        <taxon>Chordata</taxon>
        <taxon>Craniata</taxon>
        <taxon>Vertebrata</taxon>
        <taxon>Euteleostomi</taxon>
        <taxon>Actinopterygii</taxon>
        <taxon>Neopterygii</taxon>
        <taxon>Teleostei</taxon>
        <taxon>Ostariophysi</taxon>
        <taxon>Siluriformes</taxon>
        <taxon>Ictaluridae</taxon>
        <taxon>Ameiurus</taxon>
    </lineage>
</organism>
<gene>
    <name evidence="5" type="ORF">AMELA_G00176070</name>
</gene>
<dbReference type="InterPro" id="IPR006578">
    <property type="entry name" value="MADF-dom"/>
</dbReference>
<reference evidence="5 6" key="1">
    <citation type="submission" date="2020-02" db="EMBL/GenBank/DDBJ databases">
        <title>A chromosome-scale genome assembly of the black bullhead catfish (Ameiurus melas).</title>
        <authorList>
            <person name="Wen M."/>
            <person name="Zham M."/>
            <person name="Cabau C."/>
            <person name="Klopp C."/>
            <person name="Donnadieu C."/>
            <person name="Roques C."/>
            <person name="Bouchez O."/>
            <person name="Lampietro C."/>
            <person name="Jouanno E."/>
            <person name="Herpin A."/>
            <person name="Louis A."/>
            <person name="Berthelot C."/>
            <person name="Parey E."/>
            <person name="Roest-Crollius H."/>
            <person name="Braasch I."/>
            <person name="Postlethwait J."/>
            <person name="Robinson-Rechavi M."/>
            <person name="Echchiki A."/>
            <person name="Begum T."/>
            <person name="Montfort J."/>
            <person name="Schartl M."/>
            <person name="Bobe J."/>
            <person name="Guiguen Y."/>
        </authorList>
    </citation>
    <scope>NUCLEOTIDE SEQUENCE [LARGE SCALE GENOMIC DNA]</scope>
    <source>
        <strain evidence="5">M_S1</strain>
        <tissue evidence="5">Blood</tissue>
    </source>
</reference>
<keyword evidence="6" id="KW-1185">Reference proteome</keyword>
<feature type="region of interest" description="Disordered" evidence="2">
    <location>
        <begin position="301"/>
        <end position="339"/>
    </location>
</feature>
<protein>
    <recommendedName>
        <fullName evidence="7">MADF domain-containing protein</fullName>
    </recommendedName>
</protein>
<dbReference type="PROSITE" id="PS51029">
    <property type="entry name" value="MADF"/>
    <property type="match status" value="1"/>
</dbReference>
<dbReference type="PROSITE" id="PS51031">
    <property type="entry name" value="BESS"/>
    <property type="match status" value="1"/>
</dbReference>
<dbReference type="AlphaFoldDB" id="A0A7J6AD53"/>
<feature type="compositionally biased region" description="Low complexity" evidence="2">
    <location>
        <begin position="317"/>
        <end position="332"/>
    </location>
</feature>
<evidence type="ECO:0000256" key="1">
    <source>
        <dbReference type="PROSITE-ProRule" id="PRU00371"/>
    </source>
</evidence>
<evidence type="ECO:0000256" key="2">
    <source>
        <dbReference type="SAM" id="MobiDB-lite"/>
    </source>
</evidence>
<name>A0A7J6AD53_AMEME</name>
<comment type="caution">
    <text evidence="5">The sequence shown here is derived from an EMBL/GenBank/DDBJ whole genome shotgun (WGS) entry which is preliminary data.</text>
</comment>
<proteinExistence type="predicted"/>
<dbReference type="EMBL" id="JAAGNN010000014">
    <property type="protein sequence ID" value="KAF4080864.1"/>
    <property type="molecule type" value="Genomic_DNA"/>
</dbReference>
<accession>A0A7J6AD53</accession>
<feature type="domain" description="BESS" evidence="4">
    <location>
        <begin position="380"/>
        <end position="419"/>
    </location>
</feature>